<proteinExistence type="predicted"/>
<accession>A0A9N8Z4H8</accession>
<evidence type="ECO:0000313" key="2">
    <source>
        <dbReference type="EMBL" id="CAG8472879.1"/>
    </source>
</evidence>
<dbReference type="Proteomes" id="UP000789570">
    <property type="component" value="Unassembled WGS sequence"/>
</dbReference>
<feature type="compositionally biased region" description="Polar residues" evidence="1">
    <location>
        <begin position="49"/>
        <end position="60"/>
    </location>
</feature>
<sequence length="92" mass="10066">MSVSELLSNDNLDYENFSNDFIKNILDDSESRHLKGRSPDTAKFKGPLETSNNVNNSQMSIPKASGGNHHKGSSDKELVVLDVCCLVGGLER</sequence>
<evidence type="ECO:0000256" key="1">
    <source>
        <dbReference type="SAM" id="MobiDB-lite"/>
    </source>
</evidence>
<feature type="compositionally biased region" description="Basic and acidic residues" evidence="1">
    <location>
        <begin position="32"/>
        <end position="43"/>
    </location>
</feature>
<dbReference type="EMBL" id="CAJVPQ010000342">
    <property type="protein sequence ID" value="CAG8472879.1"/>
    <property type="molecule type" value="Genomic_DNA"/>
</dbReference>
<evidence type="ECO:0000313" key="3">
    <source>
        <dbReference type="Proteomes" id="UP000789570"/>
    </source>
</evidence>
<comment type="caution">
    <text evidence="2">The sequence shown here is derived from an EMBL/GenBank/DDBJ whole genome shotgun (WGS) entry which is preliminary data.</text>
</comment>
<dbReference type="AlphaFoldDB" id="A0A9N8Z4H8"/>
<feature type="region of interest" description="Disordered" evidence="1">
    <location>
        <begin position="32"/>
        <end position="73"/>
    </location>
</feature>
<keyword evidence="3" id="KW-1185">Reference proteome</keyword>
<name>A0A9N8Z4H8_9GLOM</name>
<reference evidence="2" key="1">
    <citation type="submission" date="2021-06" db="EMBL/GenBank/DDBJ databases">
        <authorList>
            <person name="Kallberg Y."/>
            <person name="Tangrot J."/>
            <person name="Rosling A."/>
        </authorList>
    </citation>
    <scope>NUCLEOTIDE SEQUENCE</scope>
    <source>
        <strain evidence="2">UK204</strain>
    </source>
</reference>
<gene>
    <name evidence="2" type="ORF">FCALED_LOCUS2312</name>
</gene>
<protein>
    <submittedName>
        <fullName evidence="2">3799_t:CDS:1</fullName>
    </submittedName>
</protein>
<organism evidence="2 3">
    <name type="scientific">Funneliformis caledonium</name>
    <dbReference type="NCBI Taxonomy" id="1117310"/>
    <lineage>
        <taxon>Eukaryota</taxon>
        <taxon>Fungi</taxon>
        <taxon>Fungi incertae sedis</taxon>
        <taxon>Mucoromycota</taxon>
        <taxon>Glomeromycotina</taxon>
        <taxon>Glomeromycetes</taxon>
        <taxon>Glomerales</taxon>
        <taxon>Glomeraceae</taxon>
        <taxon>Funneliformis</taxon>
    </lineage>
</organism>